<evidence type="ECO:0000256" key="2">
    <source>
        <dbReference type="SAM" id="Coils"/>
    </source>
</evidence>
<dbReference type="PANTHER" id="PTHR37313:SF2">
    <property type="entry name" value="UPF0749 PROTEIN YLXX"/>
    <property type="match status" value="1"/>
</dbReference>
<proteinExistence type="inferred from homology"/>
<dbReference type="Pfam" id="PF05949">
    <property type="entry name" value="DUF881"/>
    <property type="match status" value="1"/>
</dbReference>
<keyword evidence="4" id="KW-1185">Reference proteome</keyword>
<dbReference type="Gene3D" id="3.30.70.1880">
    <property type="entry name" value="Protein of unknown function DUF881"/>
    <property type="match status" value="1"/>
</dbReference>
<dbReference type="EMBL" id="NOKQ01000134">
    <property type="protein sequence ID" value="OZS79209.1"/>
    <property type="molecule type" value="Genomic_DNA"/>
</dbReference>
<dbReference type="RefSeq" id="WP_094941588.1">
    <property type="nucleotide sequence ID" value="NZ_NOKQ01000134.1"/>
</dbReference>
<dbReference type="Proteomes" id="UP000217065">
    <property type="component" value="Unassembled WGS sequence"/>
</dbReference>
<dbReference type="OrthoDB" id="9776196at2"/>
<comment type="similarity">
    <text evidence="1">Belongs to the UPF0749 family.</text>
</comment>
<organism evidence="3 4">
    <name type="scientific">Tetzosporium hominis</name>
    <dbReference type="NCBI Taxonomy" id="2020506"/>
    <lineage>
        <taxon>Bacteria</taxon>
        <taxon>Bacillati</taxon>
        <taxon>Bacillota</taxon>
        <taxon>Bacilli</taxon>
        <taxon>Bacillales</taxon>
        <taxon>Caryophanaceae</taxon>
        <taxon>Tetzosporium</taxon>
    </lineage>
</organism>
<dbReference type="InterPro" id="IPR010273">
    <property type="entry name" value="DUF881"/>
</dbReference>
<keyword evidence="2" id="KW-0175">Coiled coil</keyword>
<feature type="coiled-coil region" evidence="2">
    <location>
        <begin position="48"/>
        <end position="82"/>
    </location>
</feature>
<evidence type="ECO:0000313" key="4">
    <source>
        <dbReference type="Proteomes" id="UP000217065"/>
    </source>
</evidence>
<evidence type="ECO:0008006" key="5">
    <source>
        <dbReference type="Google" id="ProtNLM"/>
    </source>
</evidence>
<reference evidence="3 4" key="1">
    <citation type="submission" date="2017-07" db="EMBL/GenBank/DDBJ databases">
        <title>Tetzosporium hominis gen.nov. sp.nov.</title>
        <authorList>
            <person name="Tetz G."/>
            <person name="Tetz V."/>
        </authorList>
    </citation>
    <scope>NUCLEOTIDE SEQUENCE [LARGE SCALE GENOMIC DNA]</scope>
    <source>
        <strain evidence="3 4">VT-49</strain>
    </source>
</reference>
<dbReference type="PANTHER" id="PTHR37313">
    <property type="entry name" value="UPF0749 PROTEIN RV1825"/>
    <property type="match status" value="1"/>
</dbReference>
<accession>A0A264W6L9</accession>
<protein>
    <recommendedName>
        <fullName evidence="5">DUF881 domain-containing protein</fullName>
    </recommendedName>
</protein>
<comment type="caution">
    <text evidence="3">The sequence shown here is derived from an EMBL/GenBank/DDBJ whole genome shotgun (WGS) entry which is preliminary data.</text>
</comment>
<dbReference type="AlphaFoldDB" id="A0A264W6L9"/>
<name>A0A264W6L9_9BACL</name>
<evidence type="ECO:0000313" key="3">
    <source>
        <dbReference type="EMBL" id="OZS79209.1"/>
    </source>
</evidence>
<evidence type="ECO:0000256" key="1">
    <source>
        <dbReference type="ARBA" id="ARBA00009108"/>
    </source>
</evidence>
<gene>
    <name evidence="3" type="ORF">CF394_01970</name>
</gene>
<sequence length="234" mass="25957">MKNKTVNRGKIILSVVSLTLGFILAFSFSVSQKRNQEVAINSATYGQTESVRQELIEQKERNKELSEELRDVQETIRDYEQQAGSNTSSLDELVKEAEALRLLTGEVPVKGEGYRVQLEDGEYDPDQVNPNDYIVHEGHVFMVINELKIAGAEAVSVNGKRIHETSYIRCTGPVITVDGETFPAPFIIEAIGNSATLSEAVELSGGILDQLKGQQIRIQTEKVSELMMLSMHDS</sequence>